<evidence type="ECO:0000313" key="1">
    <source>
        <dbReference type="EMBL" id="PJE77599.1"/>
    </source>
</evidence>
<accession>A0A2H9T336</accession>
<dbReference type="AlphaFoldDB" id="A0A2H9T336"/>
<reference evidence="1" key="1">
    <citation type="journal article" date="2017" name="Appl. Environ. Microbiol.">
        <title>Molecular characterization of an Endozoicomonas-like organism causing infection in king scallop Pecten maximus L.</title>
        <authorList>
            <person name="Cano I."/>
            <person name="van Aerle R."/>
            <person name="Ross S."/>
            <person name="Verner-Jeffreys D.W."/>
            <person name="Paley R.K."/>
            <person name="Rimmer G."/>
            <person name="Ryder D."/>
            <person name="Hooper P."/>
            <person name="Stone D."/>
            <person name="Feist S.W."/>
        </authorList>
    </citation>
    <scope>NUCLEOTIDE SEQUENCE</scope>
</reference>
<gene>
    <name evidence="1" type="ORF">CI610_03476</name>
</gene>
<dbReference type="EMBL" id="NSIT01000484">
    <property type="protein sequence ID" value="PJE77599.1"/>
    <property type="molecule type" value="Genomic_DNA"/>
</dbReference>
<comment type="caution">
    <text evidence="1">The sequence shown here is derived from an EMBL/GenBank/DDBJ whole genome shotgun (WGS) entry which is preliminary data.</text>
</comment>
<organism evidence="1">
    <name type="scientific">invertebrate metagenome</name>
    <dbReference type="NCBI Taxonomy" id="1711999"/>
    <lineage>
        <taxon>unclassified sequences</taxon>
        <taxon>metagenomes</taxon>
        <taxon>organismal metagenomes</taxon>
    </lineage>
</organism>
<proteinExistence type="predicted"/>
<name>A0A2H9T336_9ZZZZ</name>
<sequence length="55" mass="6621">MRKWYQTYLDMNESKKVRICKKKEQEQVLISNMISDFSYSSFYRALAYSEVGVVK</sequence>
<protein>
    <submittedName>
        <fullName evidence="1">Uncharacterized protein</fullName>
    </submittedName>
</protein>